<dbReference type="AlphaFoldDB" id="A0A543ERZ0"/>
<dbReference type="Proteomes" id="UP000320235">
    <property type="component" value="Unassembled WGS sequence"/>
</dbReference>
<evidence type="ECO:0000313" key="3">
    <source>
        <dbReference type="Proteomes" id="UP000320235"/>
    </source>
</evidence>
<keyword evidence="3" id="KW-1185">Reference proteome</keyword>
<sequence length="299" mass="33686">MTYYILLALAKLIPGRARRQRFIDAIRPRFSVKAIVEAALAEQRASLEAVIYRTQMVEAPATMTVDQTVDALIDGKSIARFGGGDLSTMDGWFDTFQTPGPELSRRLTEVLVSDEPDLLVGIPGFAYDLSPDLADGMRDYYLRWALHMRRILKPHLRTDRMYAATEVSMAHGTFGPGFDRHAYFEKCRRIWDGQRVVLIHGDGIFDGFTHDIFDNAASVDHVLAPKQDAFEQYDDILRRVLTAPKDSLVIAILGPTATVLAYDLHRAGYRALDLGHIAKSYEWWLNERTTASEAFFAAD</sequence>
<dbReference type="InterPro" id="IPR014869">
    <property type="entry name" value="GT-D"/>
</dbReference>
<proteinExistence type="predicted"/>
<protein>
    <submittedName>
        <fullName evidence="2">Glycosyltransferase family protein</fullName>
    </submittedName>
</protein>
<organism evidence="2 3">
    <name type="scientific">Microbacterium kyungheense</name>
    <dbReference type="NCBI Taxonomy" id="1263636"/>
    <lineage>
        <taxon>Bacteria</taxon>
        <taxon>Bacillati</taxon>
        <taxon>Actinomycetota</taxon>
        <taxon>Actinomycetes</taxon>
        <taxon>Micrococcales</taxon>
        <taxon>Microbacteriaceae</taxon>
        <taxon>Microbacterium</taxon>
    </lineage>
</organism>
<comment type="caution">
    <text evidence="2">The sequence shown here is derived from an EMBL/GenBank/DDBJ whole genome shotgun (WGS) entry which is preliminary data.</text>
</comment>
<dbReference type="GO" id="GO:0016740">
    <property type="term" value="F:transferase activity"/>
    <property type="evidence" value="ECO:0007669"/>
    <property type="project" value="UniProtKB-KW"/>
</dbReference>
<name>A0A543ERZ0_9MICO</name>
<dbReference type="OrthoDB" id="796510at2"/>
<dbReference type="RefSeq" id="WP_141895325.1">
    <property type="nucleotide sequence ID" value="NZ_BAABLH010000016.1"/>
</dbReference>
<evidence type="ECO:0000259" key="1">
    <source>
        <dbReference type="Pfam" id="PF08759"/>
    </source>
</evidence>
<accession>A0A543ERZ0</accession>
<gene>
    <name evidence="2" type="ORF">FB391_2815</name>
</gene>
<keyword evidence="2" id="KW-0808">Transferase</keyword>
<evidence type="ECO:0000313" key="2">
    <source>
        <dbReference type="EMBL" id="TQM24302.1"/>
    </source>
</evidence>
<feature type="domain" description="Glycosyltransferase GT-D fold" evidence="1">
    <location>
        <begin position="78"/>
        <end position="287"/>
    </location>
</feature>
<dbReference type="EMBL" id="VFPE01000004">
    <property type="protein sequence ID" value="TQM24302.1"/>
    <property type="molecule type" value="Genomic_DNA"/>
</dbReference>
<reference evidence="2 3" key="1">
    <citation type="submission" date="2019-06" db="EMBL/GenBank/DDBJ databases">
        <title>Sequencing the genomes of 1000 actinobacteria strains.</title>
        <authorList>
            <person name="Klenk H.-P."/>
        </authorList>
    </citation>
    <scope>NUCLEOTIDE SEQUENCE [LARGE SCALE GENOMIC DNA]</scope>
    <source>
        <strain evidence="2 3">DSM 105492</strain>
    </source>
</reference>
<dbReference type="Pfam" id="PF08759">
    <property type="entry name" value="GT-D"/>
    <property type="match status" value="1"/>
</dbReference>